<proteinExistence type="predicted"/>
<accession>A0A5J5KX47</accession>
<dbReference type="OrthoDB" id="21421at2"/>
<keyword evidence="3" id="KW-1185">Reference proteome</keyword>
<dbReference type="Pfam" id="PF17775">
    <property type="entry name" value="YchJ_M-like"/>
    <property type="match status" value="1"/>
</dbReference>
<gene>
    <name evidence="2" type="ORF">FCK90_09390</name>
</gene>
<dbReference type="InterPro" id="IPR032710">
    <property type="entry name" value="NTF2-like_dom_sf"/>
</dbReference>
<organism evidence="2 3">
    <name type="scientific">Kocuria coralli</name>
    <dbReference type="NCBI Taxonomy" id="1461025"/>
    <lineage>
        <taxon>Bacteria</taxon>
        <taxon>Bacillati</taxon>
        <taxon>Actinomycetota</taxon>
        <taxon>Actinomycetes</taxon>
        <taxon>Micrococcales</taxon>
        <taxon>Micrococcaceae</taxon>
        <taxon>Kocuria</taxon>
    </lineage>
</organism>
<dbReference type="Gene3D" id="3.10.450.50">
    <property type="match status" value="1"/>
</dbReference>
<sequence length="145" mass="16343">MHHTVNAQSATRTDSGSRCPCGSGDTYGNCCQPLHDGRPAATAEALMRSRFSAFAVGHEHYLLRTWYQANRPDRIELDPGLRWYRLDIHGTTGGGPFEEWGTVDFTAYYRPRSGTDAPRGAQRENSRFRRQDGQWFYVDGNIISG</sequence>
<comment type="caution">
    <text evidence="2">The sequence shown here is derived from an EMBL/GenBank/DDBJ whole genome shotgun (WGS) entry which is preliminary data.</text>
</comment>
<dbReference type="AlphaFoldDB" id="A0A5J5KX47"/>
<evidence type="ECO:0000259" key="1">
    <source>
        <dbReference type="Pfam" id="PF17775"/>
    </source>
</evidence>
<name>A0A5J5KX47_9MICC</name>
<dbReference type="SUPFAM" id="SSF54427">
    <property type="entry name" value="NTF2-like"/>
    <property type="match status" value="1"/>
</dbReference>
<dbReference type="EMBL" id="SZWF01000013">
    <property type="protein sequence ID" value="KAA9393978.1"/>
    <property type="molecule type" value="Genomic_DNA"/>
</dbReference>
<dbReference type="Proteomes" id="UP000325957">
    <property type="component" value="Unassembled WGS sequence"/>
</dbReference>
<dbReference type="RefSeq" id="WP_158034158.1">
    <property type="nucleotide sequence ID" value="NZ_ML708619.1"/>
</dbReference>
<protein>
    <recommendedName>
        <fullName evidence="1">YchJ-like middle NTF2-like domain-containing protein</fullName>
    </recommendedName>
</protein>
<evidence type="ECO:0000313" key="3">
    <source>
        <dbReference type="Proteomes" id="UP000325957"/>
    </source>
</evidence>
<dbReference type="InterPro" id="IPR048469">
    <property type="entry name" value="YchJ-like_M"/>
</dbReference>
<reference evidence="2 3" key="1">
    <citation type="submission" date="2019-05" db="EMBL/GenBank/DDBJ databases">
        <title>Kocuria coralli sp. nov., a novel actinobacterium isolated from coral reef seawater.</title>
        <authorList>
            <person name="Li J."/>
        </authorList>
    </citation>
    <scope>NUCLEOTIDE SEQUENCE [LARGE SCALE GENOMIC DNA]</scope>
    <source>
        <strain evidence="2 3">SCSIO 13007</strain>
    </source>
</reference>
<feature type="domain" description="YchJ-like middle NTF2-like" evidence="1">
    <location>
        <begin position="42"/>
        <end position="140"/>
    </location>
</feature>
<dbReference type="Pfam" id="PF02810">
    <property type="entry name" value="SEC-C"/>
    <property type="match status" value="1"/>
</dbReference>
<evidence type="ECO:0000313" key="2">
    <source>
        <dbReference type="EMBL" id="KAA9393978.1"/>
    </source>
</evidence>
<dbReference type="InterPro" id="IPR004027">
    <property type="entry name" value="SEC_C_motif"/>
</dbReference>